<dbReference type="Proteomes" id="UP000251891">
    <property type="component" value="Unassembled WGS sequence"/>
</dbReference>
<organism evidence="1 2">
    <name type="scientific">Actinomadura craniellae</name>
    <dbReference type="NCBI Taxonomy" id="2231787"/>
    <lineage>
        <taxon>Bacteria</taxon>
        <taxon>Bacillati</taxon>
        <taxon>Actinomycetota</taxon>
        <taxon>Actinomycetes</taxon>
        <taxon>Streptosporangiales</taxon>
        <taxon>Thermomonosporaceae</taxon>
        <taxon>Actinomadura</taxon>
    </lineage>
</organism>
<dbReference type="OrthoDB" id="4963711at2"/>
<evidence type="ECO:0000313" key="2">
    <source>
        <dbReference type="Proteomes" id="UP000251891"/>
    </source>
</evidence>
<keyword evidence="2" id="KW-1185">Reference proteome</keyword>
<dbReference type="RefSeq" id="WP_111870399.1">
    <property type="nucleotide sequence ID" value="NZ_QLYX01000013.1"/>
</dbReference>
<comment type="caution">
    <text evidence="1">The sequence shown here is derived from an EMBL/GenBank/DDBJ whole genome shotgun (WGS) entry which is preliminary data.</text>
</comment>
<reference evidence="1 2" key="1">
    <citation type="submission" date="2018-06" db="EMBL/GenBank/DDBJ databases">
        <title>Actinomadura craniellae sp. nov. isolated from marine sponge Craniella sp.</title>
        <authorList>
            <person name="Li L."/>
            <person name="Xu Q.H."/>
            <person name="Lin H.W."/>
            <person name="Lu Y.H."/>
        </authorList>
    </citation>
    <scope>NUCLEOTIDE SEQUENCE [LARGE SCALE GENOMIC DNA]</scope>
    <source>
        <strain evidence="1 2">LHW63021</strain>
    </source>
</reference>
<sequence>MTYAPDETPSPELVRAWGVCDFPLATDRVPWWAAQWLADGMDGVALRTLAGLDGTDSRDVRDLLPDVLVETDARVLDLPAAIDIVYTDLARRHLTGRLSAPRTITAVEALAVGALAADADSAEWDFYTDPPLGQIYGMGDEWGWAWGRSREELENALRTACIEQIHASSARGSAIGAIPSQDDAGTA</sequence>
<accession>A0A365H292</accession>
<gene>
    <name evidence="1" type="ORF">DPM19_24635</name>
</gene>
<protein>
    <submittedName>
        <fullName evidence="1">Uncharacterized protein</fullName>
    </submittedName>
</protein>
<dbReference type="AlphaFoldDB" id="A0A365H292"/>
<evidence type="ECO:0000313" key="1">
    <source>
        <dbReference type="EMBL" id="RAY12343.1"/>
    </source>
</evidence>
<dbReference type="EMBL" id="QLYX01000013">
    <property type="protein sequence ID" value="RAY12343.1"/>
    <property type="molecule type" value="Genomic_DNA"/>
</dbReference>
<proteinExistence type="predicted"/>
<name>A0A365H292_9ACTN</name>